<dbReference type="VEuPathDB" id="GiardiaDB:QR46_3592"/>
<sequence length="615" mass="66606">MQASVWSAICAGFLREILMKYDTNSVADLISDSQSTLRANAGVAERITAVLTSIHEAKSKSSPLDTITESTEEGLSRHHVQLSETSCALDIAPTTENIPSSTLPVDQEQPLGDDERQLIYELLQDKARLGTLAKDGHRLASTLVEMITSPIQAGTILDLLLDNTADTLSELNIANQCPIDLHELILSPTHKHIDITLFPIALKVATLLNLDFFICLYQIRNTVIMLVLCSPSSNIQSYKELSKTHFLNTVTVPGNPAIEAVCLFSLMDVPTIIKTYQDFIVLGFATGEVTVYTINHNIMQPGGSFSPLLNPELTKITYTHISTSHTALITAPLSRSYLSPVRGLIILDVTAKSTSVRTKQMTLIALYESNCVATMTITLDFVLSKKDQKIYNQRTLLDPATLIEMPAKLCISNEKQTVFSSATCATCEFADIPPLCITGHMAGTVVVRLAAGGSGALPAHGLSDIIKYLASTASSRCLVFETPVVSLIHGYIPSVSASDEELVVACSLGGQLAGWIIKPKAMVTGLPLIALDDETSPIFCPYYRWHGKADCGEAIVSAILHGDKVIVLTVSGRIVQYSIFAHALVELEDQLSRADVIDSYDSSLALINQAELSFI</sequence>
<evidence type="ECO:0000313" key="1">
    <source>
        <dbReference type="EMBL" id="KWX12452.1"/>
    </source>
</evidence>
<comment type="caution">
    <text evidence="1">The sequence shown here is derived from an EMBL/GenBank/DDBJ whole genome shotgun (WGS) entry which is preliminary data.</text>
</comment>
<reference evidence="1 2" key="1">
    <citation type="journal article" date="2015" name="Mol. Biochem. Parasitol.">
        <title>Identification of polymorphic genes for use in assemblage B genotyping assays through comparative genomics of multiple assemblage B Giardia duodenalis isolates.</title>
        <authorList>
            <person name="Wielinga C."/>
            <person name="Thompson R.C."/>
            <person name="Monis P."/>
            <person name="Ryan U."/>
        </authorList>
    </citation>
    <scope>NUCLEOTIDE SEQUENCE [LARGE SCALE GENOMIC DNA]</scope>
    <source>
        <strain evidence="1 2">BAH15c1</strain>
    </source>
</reference>
<dbReference type="OrthoDB" id="10253770at2759"/>
<dbReference type="EMBL" id="JXTI01000117">
    <property type="protein sequence ID" value="KWX12452.1"/>
    <property type="molecule type" value="Genomic_DNA"/>
</dbReference>
<protein>
    <submittedName>
        <fullName evidence="1">Uncharacterized protein</fullName>
    </submittedName>
</protein>
<gene>
    <name evidence="1" type="ORF">QR46_3592</name>
</gene>
<dbReference type="AlphaFoldDB" id="A0A132NRV0"/>
<proteinExistence type="predicted"/>
<accession>A0A132NRV0</accession>
<dbReference type="Proteomes" id="UP000070089">
    <property type="component" value="Unassembled WGS sequence"/>
</dbReference>
<evidence type="ECO:0000313" key="2">
    <source>
        <dbReference type="Proteomes" id="UP000070089"/>
    </source>
</evidence>
<name>A0A132NRV0_GIAIN</name>
<organism evidence="1 2">
    <name type="scientific">Giardia duodenalis assemblage B</name>
    <dbReference type="NCBI Taxonomy" id="1394984"/>
    <lineage>
        <taxon>Eukaryota</taxon>
        <taxon>Metamonada</taxon>
        <taxon>Diplomonadida</taxon>
        <taxon>Hexamitidae</taxon>
        <taxon>Giardiinae</taxon>
        <taxon>Giardia</taxon>
    </lineage>
</organism>